<reference evidence="9 10" key="1">
    <citation type="submission" date="2018-08" db="EMBL/GenBank/DDBJ databases">
        <title>Bacillus chawlae sp. nov., Bacillus glennii sp. nov., and Bacillus saganii sp. nov. Isolated from the Vehicle Assembly Building at Kennedy Space Center where the Viking Spacecraft were Assembled.</title>
        <authorList>
            <person name="Seuylemezian A."/>
            <person name="Vaishampayan P."/>
        </authorList>
    </citation>
    <scope>NUCLEOTIDE SEQUENCE [LARGE SCALE GENOMIC DNA]</scope>
    <source>
        <strain evidence="9 10">V47-23a</strain>
    </source>
</reference>
<dbReference type="Gene3D" id="1.10.3730.20">
    <property type="match status" value="1"/>
</dbReference>
<comment type="caution">
    <text evidence="9">The sequence shown here is derived from an EMBL/GenBank/DDBJ whole genome shotgun (WGS) entry which is preliminary data.</text>
</comment>
<dbReference type="InterPro" id="IPR037185">
    <property type="entry name" value="EmrE-like"/>
</dbReference>
<keyword evidence="5 7" id="KW-1133">Transmembrane helix</keyword>
<sequence length="316" mass="35038">MKEGFPLAKSYIILLFCVFVWAGNYLARQFLLTELSPLFLSAFSLTVVAIFFFSLALVTKSFVRLKRNEIVILCLASLIGLVANQIFLFTGLRYSTATNASLIFSLAPLITAVLANIFLKEKITRKMILGSVIAIIGIYLVLSINGHFEFNFGDLLLLGGTATFSCNMIFVRLLSGRLSSLIITTYSFMIGAILFDPFVLTGINIDWNQSLYFWGFAVLSVIIGQGITTMLWNKAMNSVGAARSAIVLNLQPLMTMLLDFWIYQNTVTVKQMFGAALVFAGILLSMVKNDASIQKCVIKKDEVDKKSSEIMDKEIS</sequence>
<comment type="subcellular location">
    <subcellularLocation>
        <location evidence="1">Cell membrane</location>
        <topology evidence="1">Multi-pass membrane protein</topology>
    </subcellularLocation>
</comment>
<feature type="transmembrane region" description="Helical" evidence="7">
    <location>
        <begin position="211"/>
        <end position="232"/>
    </location>
</feature>
<feature type="transmembrane region" description="Helical" evidence="7">
    <location>
        <begin position="12"/>
        <end position="32"/>
    </location>
</feature>
<keyword evidence="6 7" id="KW-0472">Membrane</keyword>
<keyword evidence="4 7" id="KW-0812">Transmembrane</keyword>
<dbReference type="Pfam" id="PF00892">
    <property type="entry name" value="EamA"/>
    <property type="match status" value="2"/>
</dbReference>
<comment type="similarity">
    <text evidence="2">Belongs to the EamA transporter family.</text>
</comment>
<keyword evidence="3" id="KW-1003">Cell membrane</keyword>
<dbReference type="EMBL" id="QVTE01000013">
    <property type="protein sequence ID" value="RFU70672.1"/>
    <property type="molecule type" value="Genomic_DNA"/>
</dbReference>
<dbReference type="InterPro" id="IPR000620">
    <property type="entry name" value="EamA_dom"/>
</dbReference>
<dbReference type="PANTHER" id="PTHR42920:SF11">
    <property type="entry name" value="INNER MEMBRANE PROTEIN YTFF"/>
    <property type="match status" value="1"/>
</dbReference>
<dbReference type="AlphaFoldDB" id="A0A372LS97"/>
<dbReference type="GO" id="GO:0005886">
    <property type="term" value="C:plasma membrane"/>
    <property type="evidence" value="ECO:0007669"/>
    <property type="project" value="UniProtKB-SubCell"/>
</dbReference>
<evidence type="ECO:0000256" key="3">
    <source>
        <dbReference type="ARBA" id="ARBA00022475"/>
    </source>
</evidence>
<feature type="domain" description="EamA" evidence="8">
    <location>
        <begin position="10"/>
        <end position="142"/>
    </location>
</feature>
<feature type="transmembrane region" description="Helical" evidence="7">
    <location>
        <begin position="186"/>
        <end position="205"/>
    </location>
</feature>
<gene>
    <name evidence="9" type="ORF">D0469_05520</name>
</gene>
<evidence type="ECO:0000256" key="7">
    <source>
        <dbReference type="SAM" id="Phobius"/>
    </source>
</evidence>
<feature type="transmembrane region" description="Helical" evidence="7">
    <location>
        <begin position="156"/>
        <end position="174"/>
    </location>
</feature>
<evidence type="ECO:0000256" key="2">
    <source>
        <dbReference type="ARBA" id="ARBA00007362"/>
    </source>
</evidence>
<evidence type="ECO:0000313" key="10">
    <source>
        <dbReference type="Proteomes" id="UP000264541"/>
    </source>
</evidence>
<organism evidence="9 10">
    <name type="scientific">Peribacillus saganii</name>
    <dbReference type="NCBI Taxonomy" id="2303992"/>
    <lineage>
        <taxon>Bacteria</taxon>
        <taxon>Bacillati</taxon>
        <taxon>Bacillota</taxon>
        <taxon>Bacilli</taxon>
        <taxon>Bacillales</taxon>
        <taxon>Bacillaceae</taxon>
        <taxon>Peribacillus</taxon>
    </lineage>
</organism>
<dbReference type="Proteomes" id="UP000264541">
    <property type="component" value="Unassembled WGS sequence"/>
</dbReference>
<accession>A0A372LS97</accession>
<evidence type="ECO:0000256" key="5">
    <source>
        <dbReference type="ARBA" id="ARBA00022989"/>
    </source>
</evidence>
<name>A0A372LS97_9BACI</name>
<dbReference type="InterPro" id="IPR051258">
    <property type="entry name" value="Diverse_Substrate_Transporter"/>
</dbReference>
<feature type="domain" description="EamA" evidence="8">
    <location>
        <begin position="152"/>
        <end position="286"/>
    </location>
</feature>
<evidence type="ECO:0000256" key="4">
    <source>
        <dbReference type="ARBA" id="ARBA00022692"/>
    </source>
</evidence>
<proteinExistence type="inferred from homology"/>
<evidence type="ECO:0000313" key="9">
    <source>
        <dbReference type="EMBL" id="RFU70672.1"/>
    </source>
</evidence>
<dbReference type="PANTHER" id="PTHR42920">
    <property type="entry name" value="OS03G0707200 PROTEIN-RELATED"/>
    <property type="match status" value="1"/>
</dbReference>
<dbReference type="SUPFAM" id="SSF103481">
    <property type="entry name" value="Multidrug resistance efflux transporter EmrE"/>
    <property type="match status" value="2"/>
</dbReference>
<feature type="transmembrane region" description="Helical" evidence="7">
    <location>
        <begin position="70"/>
        <end position="88"/>
    </location>
</feature>
<evidence type="ECO:0000259" key="8">
    <source>
        <dbReference type="Pfam" id="PF00892"/>
    </source>
</evidence>
<feature type="transmembrane region" description="Helical" evidence="7">
    <location>
        <begin position="269"/>
        <end position="287"/>
    </location>
</feature>
<evidence type="ECO:0000256" key="6">
    <source>
        <dbReference type="ARBA" id="ARBA00023136"/>
    </source>
</evidence>
<feature type="transmembrane region" description="Helical" evidence="7">
    <location>
        <begin position="38"/>
        <end position="58"/>
    </location>
</feature>
<keyword evidence="10" id="KW-1185">Reference proteome</keyword>
<feature type="transmembrane region" description="Helical" evidence="7">
    <location>
        <begin position="100"/>
        <end position="119"/>
    </location>
</feature>
<feature type="transmembrane region" description="Helical" evidence="7">
    <location>
        <begin position="126"/>
        <end position="144"/>
    </location>
</feature>
<feature type="transmembrane region" description="Helical" evidence="7">
    <location>
        <begin position="244"/>
        <end position="263"/>
    </location>
</feature>
<protein>
    <submittedName>
        <fullName evidence="9">DMT family transporter</fullName>
    </submittedName>
</protein>
<evidence type="ECO:0000256" key="1">
    <source>
        <dbReference type="ARBA" id="ARBA00004651"/>
    </source>
</evidence>